<protein>
    <submittedName>
        <fullName evidence="2">Uncharacterized protein</fullName>
    </submittedName>
</protein>
<accession>A0AC34PXV4</accession>
<evidence type="ECO:0000313" key="1">
    <source>
        <dbReference type="Proteomes" id="UP000887576"/>
    </source>
</evidence>
<reference evidence="2" key="1">
    <citation type="submission" date="2022-11" db="UniProtKB">
        <authorList>
            <consortium name="WormBaseParasite"/>
        </authorList>
    </citation>
    <scope>IDENTIFICATION</scope>
</reference>
<organism evidence="1 2">
    <name type="scientific">Panagrolaimus sp. JU765</name>
    <dbReference type="NCBI Taxonomy" id="591449"/>
    <lineage>
        <taxon>Eukaryota</taxon>
        <taxon>Metazoa</taxon>
        <taxon>Ecdysozoa</taxon>
        <taxon>Nematoda</taxon>
        <taxon>Chromadorea</taxon>
        <taxon>Rhabditida</taxon>
        <taxon>Tylenchina</taxon>
        <taxon>Panagrolaimomorpha</taxon>
        <taxon>Panagrolaimoidea</taxon>
        <taxon>Panagrolaimidae</taxon>
        <taxon>Panagrolaimus</taxon>
    </lineage>
</organism>
<dbReference type="WBParaSite" id="JU765_v2.g1100.t1">
    <property type="protein sequence ID" value="JU765_v2.g1100.t1"/>
    <property type="gene ID" value="JU765_v2.g1100"/>
</dbReference>
<evidence type="ECO:0000313" key="2">
    <source>
        <dbReference type="WBParaSite" id="JU765_v2.g1100.t1"/>
    </source>
</evidence>
<proteinExistence type="predicted"/>
<name>A0AC34PXV4_9BILA</name>
<dbReference type="Proteomes" id="UP000887576">
    <property type="component" value="Unplaced"/>
</dbReference>
<sequence length="175" mass="20023">MFLTTFHPYLHGLLAVYSPMAVSSVITGIIGGFVIFAVLEFPNLGKLTSYQLMKSFGHTMSFNATPDEISAVRTVLQSWLGSDHVFRHPRPQLFTWKCCLFRFLFGPSNVPDHFSPLPSRFISGLLTDGCQFRDNWNNRRICHICRARIPESWKVDVVSADEILWTHDELQCDSR</sequence>